<evidence type="ECO:0000313" key="2">
    <source>
        <dbReference type="EMBL" id="EYC04190.1"/>
    </source>
</evidence>
<reference evidence="3" key="1">
    <citation type="journal article" date="2015" name="Nat. Genet.">
        <title>The genome and transcriptome of the zoonotic hookworm Ancylostoma ceylanicum identify infection-specific gene families.</title>
        <authorList>
            <person name="Schwarz E.M."/>
            <person name="Hu Y."/>
            <person name="Antoshechkin I."/>
            <person name="Miller M.M."/>
            <person name="Sternberg P.W."/>
            <person name="Aroian R.V."/>
        </authorList>
    </citation>
    <scope>NUCLEOTIDE SEQUENCE</scope>
    <source>
        <strain evidence="3">HY135</strain>
    </source>
</reference>
<organism evidence="2 3">
    <name type="scientific">Ancylostoma ceylanicum</name>
    <dbReference type="NCBI Taxonomy" id="53326"/>
    <lineage>
        <taxon>Eukaryota</taxon>
        <taxon>Metazoa</taxon>
        <taxon>Ecdysozoa</taxon>
        <taxon>Nematoda</taxon>
        <taxon>Chromadorea</taxon>
        <taxon>Rhabditida</taxon>
        <taxon>Rhabditina</taxon>
        <taxon>Rhabditomorpha</taxon>
        <taxon>Strongyloidea</taxon>
        <taxon>Ancylostomatidae</taxon>
        <taxon>Ancylostomatinae</taxon>
        <taxon>Ancylostoma</taxon>
    </lineage>
</organism>
<evidence type="ECO:0000256" key="1">
    <source>
        <dbReference type="SAM" id="MobiDB-lite"/>
    </source>
</evidence>
<feature type="compositionally biased region" description="Basic and acidic residues" evidence="1">
    <location>
        <begin position="1"/>
        <end position="16"/>
    </location>
</feature>
<evidence type="ECO:0008006" key="4">
    <source>
        <dbReference type="Google" id="ProtNLM"/>
    </source>
</evidence>
<gene>
    <name evidence="2" type="primary">Acey_s0089.g2272</name>
    <name evidence="2" type="ORF">Y032_0089g2272</name>
</gene>
<name>A0A016TN61_9BILA</name>
<dbReference type="PANTHER" id="PTHR19446">
    <property type="entry name" value="REVERSE TRANSCRIPTASES"/>
    <property type="match status" value="1"/>
</dbReference>
<feature type="region of interest" description="Disordered" evidence="1">
    <location>
        <begin position="1"/>
        <end position="24"/>
    </location>
</feature>
<sequence length="159" mass="17842">MSDEGRNNRWTEHFRDILNQPNPPQTYNFDDEREAIGAVDELDVNTGDISVEETEDAIRSLKNKKAPGLDEIPAEILKAGGRSMAEQLTRLCNDCWRQAKIPEDWRKGVIDKLPKKGDTSECGNWRGFTLLSVPGKTFCIATTPTGCYRRTTARRTGGV</sequence>
<dbReference type="Proteomes" id="UP000024635">
    <property type="component" value="Unassembled WGS sequence"/>
</dbReference>
<evidence type="ECO:0000313" key="3">
    <source>
        <dbReference type="Proteomes" id="UP000024635"/>
    </source>
</evidence>
<dbReference type="OrthoDB" id="5861659at2759"/>
<dbReference type="EMBL" id="JARK01001425">
    <property type="protein sequence ID" value="EYC04190.1"/>
    <property type="molecule type" value="Genomic_DNA"/>
</dbReference>
<keyword evidence="3" id="KW-1185">Reference proteome</keyword>
<accession>A0A016TN61</accession>
<dbReference type="AlphaFoldDB" id="A0A016TN61"/>
<comment type="caution">
    <text evidence="2">The sequence shown here is derived from an EMBL/GenBank/DDBJ whole genome shotgun (WGS) entry which is preliminary data.</text>
</comment>
<protein>
    <recommendedName>
        <fullName evidence="4">Reverse transcriptase domain-containing protein</fullName>
    </recommendedName>
</protein>
<dbReference type="STRING" id="53326.A0A016TN61"/>
<proteinExistence type="predicted"/>